<feature type="site" description="Transition state stabilizer" evidence="5">
    <location>
        <position position="154"/>
    </location>
</feature>
<dbReference type="RefSeq" id="WP_051638861.1">
    <property type="nucleotide sequence ID" value="NZ_UGGP01000001.1"/>
</dbReference>
<dbReference type="OrthoDB" id="9803436at2"/>
<evidence type="ECO:0000313" key="6">
    <source>
        <dbReference type="EMBL" id="STO07014.1"/>
    </source>
</evidence>
<dbReference type="InterPro" id="IPR027363">
    <property type="entry name" value="M1Pi_N"/>
</dbReference>
<dbReference type="Gene3D" id="1.20.120.420">
    <property type="entry name" value="translation initiation factor eif-2b, domain 1"/>
    <property type="match status" value="1"/>
</dbReference>
<comment type="function">
    <text evidence="5">Catalyzes the interconversion of methylthioribose-1-phosphate (MTR-1-P) into methylthioribulose-1-phosphate (MTRu-1-P).</text>
</comment>
<feature type="binding site" evidence="5">
    <location>
        <position position="193"/>
    </location>
    <ligand>
        <name>substrate</name>
    </ligand>
</feature>
<organism evidence="6 7">
    <name type="scientific">Exiguobacterium aurantiacum</name>
    <dbReference type="NCBI Taxonomy" id="33987"/>
    <lineage>
        <taxon>Bacteria</taxon>
        <taxon>Bacillati</taxon>
        <taxon>Bacillota</taxon>
        <taxon>Bacilli</taxon>
        <taxon>Bacillales</taxon>
        <taxon>Bacillales Family XII. Incertae Sedis</taxon>
        <taxon>Exiguobacterium</taxon>
    </lineage>
</organism>
<dbReference type="Proteomes" id="UP000254060">
    <property type="component" value="Unassembled WGS sequence"/>
</dbReference>
<dbReference type="Pfam" id="PF01008">
    <property type="entry name" value="IF-2B"/>
    <property type="match status" value="1"/>
</dbReference>
<dbReference type="InterPro" id="IPR042529">
    <property type="entry name" value="IF_2B-like_C"/>
</dbReference>
<comment type="catalytic activity">
    <reaction evidence="4 5">
        <text>5-(methylsulfanyl)-alpha-D-ribose 1-phosphate = 5-(methylsulfanyl)-D-ribulose 1-phosphate</text>
        <dbReference type="Rhea" id="RHEA:19989"/>
        <dbReference type="ChEBI" id="CHEBI:58533"/>
        <dbReference type="ChEBI" id="CHEBI:58548"/>
        <dbReference type="EC" id="5.3.1.23"/>
    </reaction>
</comment>
<dbReference type="EC" id="5.3.1.23" evidence="5"/>
<dbReference type="NCBIfam" id="NF004326">
    <property type="entry name" value="PRK05720.1"/>
    <property type="match status" value="1"/>
</dbReference>
<feature type="binding site" evidence="5">
    <location>
        <position position="89"/>
    </location>
    <ligand>
        <name>substrate</name>
    </ligand>
</feature>
<dbReference type="PANTHER" id="PTHR43475:SF4">
    <property type="entry name" value="METHYLTHIORIBOSE-1-PHOSPHATE ISOMERASE"/>
    <property type="match status" value="1"/>
</dbReference>
<keyword evidence="3 5" id="KW-0413">Isomerase</keyword>
<dbReference type="EMBL" id="UGGP01000001">
    <property type="protein sequence ID" value="STO07014.1"/>
    <property type="molecule type" value="Genomic_DNA"/>
</dbReference>
<evidence type="ECO:0000256" key="3">
    <source>
        <dbReference type="ARBA" id="ARBA00023235"/>
    </source>
</evidence>
<dbReference type="SUPFAM" id="SSF100950">
    <property type="entry name" value="NagB/RpiA/CoA transferase-like"/>
    <property type="match status" value="1"/>
</dbReference>
<evidence type="ECO:0000256" key="4">
    <source>
        <dbReference type="ARBA" id="ARBA00052401"/>
    </source>
</evidence>
<feature type="active site" description="Proton donor" evidence="5">
    <location>
        <position position="234"/>
    </location>
</feature>
<dbReference type="AlphaFoldDB" id="A0A377FR22"/>
<gene>
    <name evidence="5 6" type="primary">mtnA</name>
    <name evidence="6" type="ORF">NCTC13163_00359</name>
</gene>
<feature type="binding site" evidence="5">
    <location>
        <begin position="48"/>
        <end position="50"/>
    </location>
    <ligand>
        <name>substrate</name>
    </ligand>
</feature>
<dbReference type="GO" id="GO:0019509">
    <property type="term" value="P:L-methionine salvage from methylthioadenosine"/>
    <property type="evidence" value="ECO:0007669"/>
    <property type="project" value="UniProtKB-UniRule"/>
</dbReference>
<dbReference type="InterPro" id="IPR005251">
    <property type="entry name" value="IF-M1Pi"/>
</dbReference>
<sequence length="344" mass="37302">MTVQNIRFDASTHELVLLDQTLLPHEARYVTIETLEEAERAIETLQVRGAPAIAYFGAFVLAKEAGRLVDDPDFTRRLEIVGRRLIATRPTAVNLQNVIESLLELNVGDDFEQIAGEIERRAVALYDRDVDTYRSIGEHALTVLPAGGNILTICNAGAIATSRYGTALAPFYVGKEQGVTFNVFACETRPLLQGARLTVWELDQADIDVTLITDNMAAWTIQAKGVDAIIVGADRITRTGHVANKIGTLQLAVLAKHYGIPFYVAAPHSTFDLTADDAIEIEERDAKEVTHIGGQPTAPVGITVFNPAFDVTPPELITGLITEAGVFEANETAITHHVGGTVHV</sequence>
<evidence type="ECO:0000256" key="2">
    <source>
        <dbReference type="ARBA" id="ARBA00023167"/>
    </source>
</evidence>
<reference evidence="6 7" key="1">
    <citation type="submission" date="2018-06" db="EMBL/GenBank/DDBJ databases">
        <authorList>
            <consortium name="Pathogen Informatics"/>
            <person name="Doyle S."/>
        </authorList>
    </citation>
    <scope>NUCLEOTIDE SEQUENCE [LARGE SCALE GENOMIC DNA]</scope>
    <source>
        <strain evidence="6 7">NCTC13163</strain>
    </source>
</reference>
<dbReference type="PANTHER" id="PTHR43475">
    <property type="entry name" value="METHYLTHIORIBOSE-1-PHOSPHATE ISOMERASE"/>
    <property type="match status" value="1"/>
</dbReference>
<dbReference type="HAMAP" id="MF_01678">
    <property type="entry name" value="Salvage_MtnA"/>
    <property type="match status" value="1"/>
</dbReference>
<dbReference type="InterPro" id="IPR000649">
    <property type="entry name" value="IF-2B-related"/>
</dbReference>
<comment type="similarity">
    <text evidence="5">Belongs to the EIF-2B alpha/beta/delta subunits family. MtnA subfamily.</text>
</comment>
<dbReference type="GO" id="GO:0046523">
    <property type="term" value="F:S-methyl-5-thioribose-1-phosphate isomerase activity"/>
    <property type="evidence" value="ECO:0007669"/>
    <property type="project" value="UniProtKB-UniRule"/>
</dbReference>
<protein>
    <recommendedName>
        <fullName evidence="5">Methylthioribose-1-phosphate isomerase</fullName>
        <shortName evidence="5">M1Pi</shortName>
        <shortName evidence="5">MTR-1-P isomerase</shortName>
        <ecNumber evidence="5">5.3.1.23</ecNumber>
    </recommendedName>
    <alternativeName>
        <fullName evidence="5">S-methyl-5-thioribose-1-phosphate isomerase</fullName>
    </alternativeName>
</protein>
<dbReference type="InterPro" id="IPR037171">
    <property type="entry name" value="NagB/RpiA_transferase-like"/>
</dbReference>
<dbReference type="Gene3D" id="3.40.50.10470">
    <property type="entry name" value="Translation initiation factor eif-2b, domain 2"/>
    <property type="match status" value="1"/>
</dbReference>
<feature type="binding site" evidence="5">
    <location>
        <begin position="244"/>
        <end position="245"/>
    </location>
    <ligand>
        <name>substrate</name>
    </ligand>
</feature>
<dbReference type="InterPro" id="IPR011559">
    <property type="entry name" value="Initiation_fac_2B_a/b/d"/>
</dbReference>
<evidence type="ECO:0000313" key="7">
    <source>
        <dbReference type="Proteomes" id="UP000254060"/>
    </source>
</evidence>
<evidence type="ECO:0000256" key="1">
    <source>
        <dbReference type="ARBA" id="ARBA00022605"/>
    </source>
</evidence>
<dbReference type="FunFam" id="3.40.50.10470:FF:000006">
    <property type="entry name" value="Methylthioribose-1-phosphate isomerase"/>
    <property type="match status" value="1"/>
</dbReference>
<accession>A0A377FR22</accession>
<dbReference type="NCBIfam" id="TIGR00524">
    <property type="entry name" value="eIF-2B_rel"/>
    <property type="match status" value="1"/>
</dbReference>
<keyword evidence="2 5" id="KW-0486">Methionine biosynthesis</keyword>
<comment type="pathway">
    <text evidence="5">Amino-acid biosynthesis; L-methionine biosynthesis via salvage pathway; L-methionine from S-methyl-5-thio-alpha-D-ribose 1-phosphate: step 1/6.</text>
</comment>
<dbReference type="NCBIfam" id="TIGR00512">
    <property type="entry name" value="salvage_mtnA"/>
    <property type="match status" value="1"/>
</dbReference>
<dbReference type="FunFam" id="1.20.120.420:FF:000003">
    <property type="entry name" value="Methylthioribose-1-phosphate isomerase"/>
    <property type="match status" value="1"/>
</dbReference>
<dbReference type="STRING" id="1397694.GCA_000702585_00876"/>
<dbReference type="UniPathway" id="UPA00904">
    <property type="reaction ID" value="UER00874"/>
</dbReference>
<keyword evidence="1 5" id="KW-0028">Amino-acid biosynthesis</keyword>
<evidence type="ECO:0000256" key="5">
    <source>
        <dbReference type="HAMAP-Rule" id="MF_01678"/>
    </source>
</evidence>
<proteinExistence type="inferred from homology"/>
<name>A0A377FR22_9BACL</name>